<evidence type="ECO:0000256" key="1">
    <source>
        <dbReference type="ARBA" id="ARBA00001286"/>
    </source>
</evidence>
<keyword evidence="14" id="KW-1185">Reference proteome</keyword>
<dbReference type="NCBIfam" id="TIGR00589">
    <property type="entry name" value="ogt"/>
    <property type="match status" value="1"/>
</dbReference>
<keyword evidence="6" id="KW-0227">DNA damage</keyword>
<dbReference type="EC" id="2.1.1.63" evidence="3"/>
<evidence type="ECO:0000259" key="12">
    <source>
        <dbReference type="PROSITE" id="PS01124"/>
    </source>
</evidence>
<dbReference type="EMBL" id="FNEJ01000010">
    <property type="protein sequence ID" value="SDI82040.1"/>
    <property type="molecule type" value="Genomic_DNA"/>
</dbReference>
<keyword evidence="8" id="KW-0234">DNA repair</keyword>
<evidence type="ECO:0000256" key="6">
    <source>
        <dbReference type="ARBA" id="ARBA00022763"/>
    </source>
</evidence>
<dbReference type="InterPro" id="IPR001497">
    <property type="entry name" value="MethylDNA_cys_MeTrfase_AS"/>
</dbReference>
<evidence type="ECO:0000256" key="4">
    <source>
        <dbReference type="ARBA" id="ARBA00022603"/>
    </source>
</evidence>
<feature type="binding site" evidence="11">
    <location>
        <position position="41"/>
    </location>
    <ligand>
        <name>Zn(2+)</name>
        <dbReference type="ChEBI" id="CHEBI:29105"/>
    </ligand>
</feature>
<keyword evidence="7" id="KW-0010">Activator</keyword>
<keyword evidence="4 13" id="KW-0489">Methyltransferase</keyword>
<dbReference type="InterPro" id="IPR036217">
    <property type="entry name" value="MethylDNA_cys_MeTrfase_DNAb"/>
</dbReference>
<gene>
    <name evidence="13" type="ORF">SAMN04487993_1010180</name>
</gene>
<dbReference type="InterPro" id="IPR016221">
    <property type="entry name" value="Bifunct_regulatory_prot_Ada"/>
</dbReference>
<accession>A0A1G8NRC2</accession>
<feature type="binding site" evidence="11">
    <location>
        <position position="68"/>
    </location>
    <ligand>
        <name>Zn(2+)</name>
        <dbReference type="ChEBI" id="CHEBI:29105"/>
    </ligand>
</feature>
<feature type="binding site" evidence="11">
    <location>
        <position position="71"/>
    </location>
    <ligand>
        <name>Zn(2+)</name>
        <dbReference type="ChEBI" id="CHEBI:29105"/>
    </ligand>
</feature>
<dbReference type="PANTHER" id="PTHR10815">
    <property type="entry name" value="METHYLATED-DNA--PROTEIN-CYSTEINE METHYLTRANSFERASE"/>
    <property type="match status" value="1"/>
</dbReference>
<dbReference type="InterPro" id="IPR018060">
    <property type="entry name" value="HTH_AraC"/>
</dbReference>
<dbReference type="SMART" id="SM00342">
    <property type="entry name" value="HTH_ARAC"/>
    <property type="match status" value="1"/>
</dbReference>
<evidence type="ECO:0000256" key="5">
    <source>
        <dbReference type="ARBA" id="ARBA00022679"/>
    </source>
</evidence>
<feature type="domain" description="HTH araC/xylS-type" evidence="12">
    <location>
        <begin position="107"/>
        <end position="181"/>
    </location>
</feature>
<proteinExistence type="inferred from homology"/>
<dbReference type="Proteomes" id="UP000199093">
    <property type="component" value="Unassembled WGS sequence"/>
</dbReference>
<evidence type="ECO:0000313" key="14">
    <source>
        <dbReference type="Proteomes" id="UP000199093"/>
    </source>
</evidence>
<feature type="active site" description="Nucleophile; methyl group acceptor from either O6-methylguanine or O4-methylthymine" evidence="10">
    <location>
        <position position="318"/>
    </location>
</feature>
<comment type="cofactor">
    <cofactor evidence="11">
        <name>Zn(2+)</name>
        <dbReference type="ChEBI" id="CHEBI:29105"/>
    </cofactor>
    <text evidence="11">Binds 1 zinc ion per subunit.</text>
</comment>
<dbReference type="FunFam" id="1.10.10.10:FF:000214">
    <property type="entry name" value="Methylated-DNA--protein-cysteine methyltransferase"/>
    <property type="match status" value="1"/>
</dbReference>
<reference evidence="13 14" key="1">
    <citation type="submission" date="2016-10" db="EMBL/GenBank/DDBJ databases">
        <authorList>
            <person name="de Groot N.N."/>
        </authorList>
    </citation>
    <scope>NUCLEOTIDE SEQUENCE [LARGE SCALE GENOMIC DNA]</scope>
    <source>
        <strain evidence="13 14">DSM 26424</strain>
    </source>
</reference>
<dbReference type="InterPro" id="IPR036631">
    <property type="entry name" value="MGMT_N_sf"/>
</dbReference>
<dbReference type="InterPro" id="IPR004026">
    <property type="entry name" value="Ada_DNA_repair_Zn-bd"/>
</dbReference>
<dbReference type="Gene3D" id="3.40.10.10">
    <property type="entry name" value="DNA Methylphosphotriester Repair Domain"/>
    <property type="match status" value="1"/>
</dbReference>
<evidence type="ECO:0000256" key="10">
    <source>
        <dbReference type="PIRSR" id="PIRSR000409-1"/>
    </source>
</evidence>
<evidence type="ECO:0000256" key="7">
    <source>
        <dbReference type="ARBA" id="ARBA00023159"/>
    </source>
</evidence>
<comment type="catalytic activity">
    <reaction evidence="9">
        <text>a 6-O-methyl-2'-deoxyguanosine in DNA + L-cysteinyl-[protein] = S-methyl-L-cysteinyl-[protein] + a 2'-deoxyguanosine in DNA</text>
        <dbReference type="Rhea" id="RHEA:24000"/>
        <dbReference type="Rhea" id="RHEA-COMP:10131"/>
        <dbReference type="Rhea" id="RHEA-COMP:10132"/>
        <dbReference type="Rhea" id="RHEA-COMP:11367"/>
        <dbReference type="Rhea" id="RHEA-COMP:11368"/>
        <dbReference type="ChEBI" id="CHEBI:29950"/>
        <dbReference type="ChEBI" id="CHEBI:82612"/>
        <dbReference type="ChEBI" id="CHEBI:85445"/>
        <dbReference type="ChEBI" id="CHEBI:85448"/>
        <dbReference type="EC" id="2.1.1.63"/>
    </reaction>
</comment>
<evidence type="ECO:0000256" key="8">
    <source>
        <dbReference type="ARBA" id="ARBA00023204"/>
    </source>
</evidence>
<feature type="binding site" evidence="11">
    <location>
        <position position="37"/>
    </location>
    <ligand>
        <name>Zn(2+)</name>
        <dbReference type="ChEBI" id="CHEBI:29105"/>
    </ligand>
</feature>
<dbReference type="PANTHER" id="PTHR10815:SF5">
    <property type="entry name" value="METHYLATED-DNA--PROTEIN-CYSTEINE METHYLTRANSFERASE"/>
    <property type="match status" value="1"/>
</dbReference>
<dbReference type="Pfam" id="PF12833">
    <property type="entry name" value="HTH_18"/>
    <property type="match status" value="1"/>
</dbReference>
<protein>
    <recommendedName>
        <fullName evidence="3">methylated-DNA--[protein]-cysteine S-methyltransferase</fullName>
        <ecNumber evidence="3">2.1.1.63</ecNumber>
    </recommendedName>
</protein>
<dbReference type="AlphaFoldDB" id="A0A1G8NRC2"/>
<evidence type="ECO:0000256" key="2">
    <source>
        <dbReference type="ARBA" id="ARBA00008711"/>
    </source>
</evidence>
<dbReference type="Pfam" id="PF02805">
    <property type="entry name" value="Ada_Zn_binding"/>
    <property type="match status" value="1"/>
</dbReference>
<dbReference type="SUPFAM" id="SSF53155">
    <property type="entry name" value="Methylated DNA-protein cysteine methyltransferase domain"/>
    <property type="match status" value="1"/>
</dbReference>
<name>A0A1G8NRC2_9RHOB</name>
<dbReference type="GO" id="GO:0003700">
    <property type="term" value="F:DNA-binding transcription factor activity"/>
    <property type="evidence" value="ECO:0007669"/>
    <property type="project" value="InterPro"/>
</dbReference>
<comment type="catalytic activity">
    <reaction evidence="1">
        <text>a 4-O-methyl-thymidine in DNA + L-cysteinyl-[protein] = a thymidine in DNA + S-methyl-L-cysteinyl-[protein]</text>
        <dbReference type="Rhea" id="RHEA:53428"/>
        <dbReference type="Rhea" id="RHEA-COMP:10131"/>
        <dbReference type="Rhea" id="RHEA-COMP:10132"/>
        <dbReference type="Rhea" id="RHEA-COMP:13555"/>
        <dbReference type="Rhea" id="RHEA-COMP:13556"/>
        <dbReference type="ChEBI" id="CHEBI:29950"/>
        <dbReference type="ChEBI" id="CHEBI:82612"/>
        <dbReference type="ChEBI" id="CHEBI:137386"/>
        <dbReference type="ChEBI" id="CHEBI:137387"/>
        <dbReference type="EC" id="2.1.1.63"/>
    </reaction>
</comment>
<dbReference type="PROSITE" id="PS01124">
    <property type="entry name" value="HTH_ARAC_FAMILY_2"/>
    <property type="match status" value="1"/>
</dbReference>
<keyword evidence="5 13" id="KW-0808">Transferase</keyword>
<dbReference type="OrthoDB" id="9802228at2"/>
<dbReference type="InterPro" id="IPR036388">
    <property type="entry name" value="WH-like_DNA-bd_sf"/>
</dbReference>
<dbReference type="CDD" id="cd06445">
    <property type="entry name" value="ATase"/>
    <property type="match status" value="1"/>
</dbReference>
<dbReference type="InterPro" id="IPR035451">
    <property type="entry name" value="Ada-like_dom_sf"/>
</dbReference>
<evidence type="ECO:0000256" key="11">
    <source>
        <dbReference type="PIRSR" id="PIRSR000409-3"/>
    </source>
</evidence>
<dbReference type="Gene3D" id="3.30.160.70">
    <property type="entry name" value="Methylated DNA-protein cysteine methyltransferase domain"/>
    <property type="match status" value="1"/>
</dbReference>
<dbReference type="Pfam" id="PF01035">
    <property type="entry name" value="DNA_binding_1"/>
    <property type="match status" value="1"/>
</dbReference>
<keyword evidence="11" id="KW-0479">Metal-binding</keyword>
<dbReference type="GO" id="GO:0032259">
    <property type="term" value="P:methylation"/>
    <property type="evidence" value="ECO:0007669"/>
    <property type="project" value="UniProtKB-KW"/>
</dbReference>
<organism evidence="13 14">
    <name type="scientific">Salipiger marinus</name>
    <dbReference type="NCBI Taxonomy" id="555512"/>
    <lineage>
        <taxon>Bacteria</taxon>
        <taxon>Pseudomonadati</taxon>
        <taxon>Pseudomonadota</taxon>
        <taxon>Alphaproteobacteria</taxon>
        <taxon>Rhodobacterales</taxon>
        <taxon>Roseobacteraceae</taxon>
        <taxon>Salipiger</taxon>
    </lineage>
</organism>
<dbReference type="GO" id="GO:0006281">
    <property type="term" value="P:DNA repair"/>
    <property type="evidence" value="ECO:0007669"/>
    <property type="project" value="UniProtKB-KW"/>
</dbReference>
<comment type="similarity">
    <text evidence="2">Belongs to the MGMT family.</text>
</comment>
<keyword evidence="11" id="KW-0862">Zinc</keyword>
<feature type="active site" description="Nucleophile; methyl group acceptor from methylphosphotriester" evidence="10">
    <location>
        <position position="37"/>
    </location>
</feature>
<dbReference type="GO" id="GO:0043565">
    <property type="term" value="F:sequence-specific DNA binding"/>
    <property type="evidence" value="ECO:0007669"/>
    <property type="project" value="InterPro"/>
</dbReference>
<evidence type="ECO:0000256" key="9">
    <source>
        <dbReference type="ARBA" id="ARBA00049348"/>
    </source>
</evidence>
<dbReference type="PROSITE" id="PS00374">
    <property type="entry name" value="MGMT"/>
    <property type="match status" value="1"/>
</dbReference>
<dbReference type="GO" id="GO:0003908">
    <property type="term" value="F:methylated-DNA-[protein]-cysteine S-methyltransferase activity"/>
    <property type="evidence" value="ECO:0007669"/>
    <property type="project" value="UniProtKB-EC"/>
</dbReference>
<dbReference type="RefSeq" id="WP_089847768.1">
    <property type="nucleotide sequence ID" value="NZ_FNEJ01000010.1"/>
</dbReference>
<evidence type="ECO:0000256" key="3">
    <source>
        <dbReference type="ARBA" id="ARBA00011918"/>
    </source>
</evidence>
<dbReference type="SUPFAM" id="SSF46767">
    <property type="entry name" value="Methylated DNA-protein cysteine methyltransferase, C-terminal domain"/>
    <property type="match status" value="1"/>
</dbReference>
<dbReference type="SUPFAM" id="SSF57884">
    <property type="entry name" value="Ada DNA repair protein, N-terminal domain (N-Ada 10)"/>
    <property type="match status" value="1"/>
</dbReference>
<dbReference type="STRING" id="555512.SAMN04487993_1010180"/>
<dbReference type="PIRSF" id="PIRSF000409">
    <property type="entry name" value="Ada"/>
    <property type="match status" value="1"/>
</dbReference>
<sequence>MLFPMPPSDTLYQALLDRDPAYDGQVWVCVASTGIFCRLTCPARKPLRANCSFHDSVAACLAAGFRPCKRCHPLAPMAAGEPVIQQLLAALDQDPARRWGEPDLVALGLDPSTVRRVFKRQFGMTFLEMARHRRLREGFTTLASGGPVIAAQLEAGFESASAFRAAFARLLGRAPGSLRQDALLRADWIATPLGDMLSVCDARHLHLLEFMDRKALPAELARLAKAAGGEIGLGRFDPSDQIRAELARFFAGSSARFDTPLALHGTPFTRQVWQALRAIPPGQTRSYGALAQDLGRPQAVRAVAQANGANQIALVIPCHRVIGADGALTGYGGGLWRKQRLLEIERGYRSPPPGLAPDRPQA</sequence>
<dbReference type="Gene3D" id="1.10.10.10">
    <property type="entry name" value="Winged helix-like DNA-binding domain superfamily/Winged helix DNA-binding domain"/>
    <property type="match status" value="1"/>
</dbReference>
<dbReference type="Gene3D" id="1.10.10.60">
    <property type="entry name" value="Homeodomain-like"/>
    <property type="match status" value="1"/>
</dbReference>
<evidence type="ECO:0000313" key="13">
    <source>
        <dbReference type="EMBL" id="SDI82040.1"/>
    </source>
</evidence>
<dbReference type="InterPro" id="IPR014048">
    <property type="entry name" value="MethylDNA_cys_MeTrfase_DNA-bd"/>
</dbReference>
<dbReference type="GO" id="GO:0008270">
    <property type="term" value="F:zinc ion binding"/>
    <property type="evidence" value="ECO:0007669"/>
    <property type="project" value="InterPro"/>
</dbReference>